<gene>
    <name evidence="4" type="ORF">GLX28_02250</name>
</gene>
<dbReference type="PANTHER" id="PTHR43046">
    <property type="entry name" value="GDP-MANNOSE MANNOSYL HYDROLASE"/>
    <property type="match status" value="1"/>
</dbReference>
<reference evidence="4 5" key="1">
    <citation type="submission" date="2019-11" db="EMBL/GenBank/DDBJ databases">
        <title>Genome sequence of Deinococcus xianganensis Y35, AI-2 producing algicidal bacterium, isolated from lake water.</title>
        <authorList>
            <person name="Li Y."/>
        </authorList>
    </citation>
    <scope>NUCLEOTIDE SEQUENCE [LARGE SCALE GENOMIC DNA]</scope>
    <source>
        <strain evidence="4 5">Y35</strain>
    </source>
</reference>
<dbReference type="GO" id="GO:0016787">
    <property type="term" value="F:hydrolase activity"/>
    <property type="evidence" value="ECO:0007669"/>
    <property type="project" value="UniProtKB-KW"/>
</dbReference>
<dbReference type="Gene3D" id="3.90.79.10">
    <property type="entry name" value="Nucleoside Triphosphate Pyrophosphohydrolase"/>
    <property type="match status" value="1"/>
</dbReference>
<dbReference type="Proteomes" id="UP000430519">
    <property type="component" value="Unassembled WGS sequence"/>
</dbReference>
<evidence type="ECO:0000259" key="3">
    <source>
        <dbReference type="PROSITE" id="PS51462"/>
    </source>
</evidence>
<name>A0A6I4Y818_9DEIO</name>
<feature type="domain" description="Nudix hydrolase" evidence="3">
    <location>
        <begin position="7"/>
        <end position="154"/>
    </location>
</feature>
<keyword evidence="2" id="KW-0378">Hydrolase</keyword>
<dbReference type="SUPFAM" id="SSF55811">
    <property type="entry name" value="Nudix"/>
    <property type="match status" value="1"/>
</dbReference>
<organism evidence="4 5">
    <name type="scientific">Deinococcus xianganensis</name>
    <dbReference type="NCBI Taxonomy" id="1507289"/>
    <lineage>
        <taxon>Bacteria</taxon>
        <taxon>Thermotogati</taxon>
        <taxon>Deinococcota</taxon>
        <taxon>Deinococci</taxon>
        <taxon>Deinococcales</taxon>
        <taxon>Deinococcaceae</taxon>
        <taxon>Deinococcus</taxon>
    </lineage>
</organism>
<dbReference type="PROSITE" id="PS00893">
    <property type="entry name" value="NUDIX_BOX"/>
    <property type="match status" value="1"/>
</dbReference>
<comment type="cofactor">
    <cofactor evidence="1">
        <name>Mg(2+)</name>
        <dbReference type="ChEBI" id="CHEBI:18420"/>
    </cofactor>
</comment>
<comment type="caution">
    <text evidence="4">The sequence shown here is derived from an EMBL/GenBank/DDBJ whole genome shotgun (WGS) entry which is preliminary data.</text>
</comment>
<proteinExistence type="predicted"/>
<keyword evidence="5" id="KW-1185">Reference proteome</keyword>
<accession>A0A6I4Y818</accession>
<evidence type="ECO:0000313" key="4">
    <source>
        <dbReference type="EMBL" id="MXV18459.1"/>
    </source>
</evidence>
<evidence type="ECO:0000313" key="5">
    <source>
        <dbReference type="Proteomes" id="UP000430519"/>
    </source>
</evidence>
<dbReference type="InterPro" id="IPR015797">
    <property type="entry name" value="NUDIX_hydrolase-like_dom_sf"/>
</dbReference>
<dbReference type="AlphaFoldDB" id="A0A6I4Y818"/>
<dbReference type="InterPro" id="IPR020084">
    <property type="entry name" value="NUDIX_hydrolase_CS"/>
</dbReference>
<dbReference type="InterPro" id="IPR000086">
    <property type="entry name" value="NUDIX_hydrolase_dom"/>
</dbReference>
<dbReference type="EMBL" id="WVHK01000005">
    <property type="protein sequence ID" value="MXV18459.1"/>
    <property type="molecule type" value="Genomic_DNA"/>
</dbReference>
<protein>
    <submittedName>
        <fullName evidence="4">NUDIX domain-containing protein</fullName>
    </submittedName>
</protein>
<dbReference type="PANTHER" id="PTHR43046:SF14">
    <property type="entry name" value="MUTT_NUDIX FAMILY PROTEIN"/>
    <property type="match status" value="1"/>
</dbReference>
<sequence>MFRRKKDFYVNARAIIERDGDHGREVLLQVRAKPGQPRTLELPGGQLDPFESIPAALRREVMEETGLTVTAFLDDPHATASSAPGGDVECLTPAFVYQTTRGPVDSVGFFFRVQASGEPLTRGDHAEAPRWVPVRDLRTQMQTCPGDFNWLTLAALRHLFTHTWADA</sequence>
<dbReference type="PROSITE" id="PS51462">
    <property type="entry name" value="NUDIX"/>
    <property type="match status" value="1"/>
</dbReference>
<evidence type="ECO:0000256" key="1">
    <source>
        <dbReference type="ARBA" id="ARBA00001946"/>
    </source>
</evidence>
<dbReference type="Pfam" id="PF00293">
    <property type="entry name" value="NUDIX"/>
    <property type="match status" value="1"/>
</dbReference>
<dbReference type="RefSeq" id="WP_160976362.1">
    <property type="nucleotide sequence ID" value="NZ_WVHK01000005.1"/>
</dbReference>
<evidence type="ECO:0000256" key="2">
    <source>
        <dbReference type="ARBA" id="ARBA00022801"/>
    </source>
</evidence>